<gene>
    <name evidence="2" type="ORF">EJB05_55366</name>
</gene>
<proteinExistence type="predicted"/>
<organism evidence="2 3">
    <name type="scientific">Eragrostis curvula</name>
    <name type="common">weeping love grass</name>
    <dbReference type="NCBI Taxonomy" id="38414"/>
    <lineage>
        <taxon>Eukaryota</taxon>
        <taxon>Viridiplantae</taxon>
        <taxon>Streptophyta</taxon>
        <taxon>Embryophyta</taxon>
        <taxon>Tracheophyta</taxon>
        <taxon>Spermatophyta</taxon>
        <taxon>Magnoliopsida</taxon>
        <taxon>Liliopsida</taxon>
        <taxon>Poales</taxon>
        <taxon>Poaceae</taxon>
        <taxon>PACMAD clade</taxon>
        <taxon>Chloridoideae</taxon>
        <taxon>Eragrostideae</taxon>
        <taxon>Eragrostidinae</taxon>
        <taxon>Eragrostis</taxon>
    </lineage>
</organism>
<protein>
    <submittedName>
        <fullName evidence="2">Uncharacterized protein</fullName>
    </submittedName>
</protein>
<reference evidence="2 3" key="1">
    <citation type="journal article" date="2019" name="Sci. Rep.">
        <title>A high-quality genome of Eragrostis curvula grass provides insights into Poaceae evolution and supports new strategies to enhance forage quality.</title>
        <authorList>
            <person name="Carballo J."/>
            <person name="Santos B.A.C.M."/>
            <person name="Zappacosta D."/>
            <person name="Garbus I."/>
            <person name="Selva J.P."/>
            <person name="Gallo C.A."/>
            <person name="Diaz A."/>
            <person name="Albertini E."/>
            <person name="Caccamo M."/>
            <person name="Echenique V."/>
        </authorList>
    </citation>
    <scope>NUCLEOTIDE SEQUENCE [LARGE SCALE GENOMIC DNA]</scope>
    <source>
        <strain evidence="3">cv. Victoria</strain>
        <tissue evidence="2">Leaf</tissue>
    </source>
</reference>
<evidence type="ECO:0000313" key="3">
    <source>
        <dbReference type="Proteomes" id="UP000324897"/>
    </source>
</evidence>
<dbReference type="AlphaFoldDB" id="A0A5J9SJY7"/>
<feature type="non-terminal residue" evidence="2">
    <location>
        <position position="1"/>
    </location>
</feature>
<feature type="region of interest" description="Disordered" evidence="1">
    <location>
        <begin position="81"/>
        <end position="153"/>
    </location>
</feature>
<dbReference type="Gramene" id="TVT99290">
    <property type="protein sequence ID" value="TVT99290"/>
    <property type="gene ID" value="EJB05_55366"/>
</dbReference>
<dbReference type="EMBL" id="RWGY01000734">
    <property type="protein sequence ID" value="TVT99290.1"/>
    <property type="molecule type" value="Genomic_DNA"/>
</dbReference>
<sequence length="167" mass="17258">MAARVEHLLLEVDVVEEDVAASSQKPLLPAFESVEMRNLAETSLCGCAFANSAGYSNLRNSATRLCGERIYLFGPKVACGSETKERSGLSASGEEPAASPGGRAQREDASREAPAGGGVPLMGTEWRRISGSTSGDDCADAGGPGGEAEAGSFCASRPTAFLDSLRK</sequence>
<name>A0A5J9SJY7_9POAL</name>
<evidence type="ECO:0000256" key="1">
    <source>
        <dbReference type="SAM" id="MobiDB-lite"/>
    </source>
</evidence>
<comment type="caution">
    <text evidence="2">The sequence shown here is derived from an EMBL/GenBank/DDBJ whole genome shotgun (WGS) entry which is preliminary data.</text>
</comment>
<evidence type="ECO:0000313" key="2">
    <source>
        <dbReference type="EMBL" id="TVT99290.1"/>
    </source>
</evidence>
<keyword evidence="3" id="KW-1185">Reference proteome</keyword>
<accession>A0A5J9SJY7</accession>
<dbReference type="Proteomes" id="UP000324897">
    <property type="component" value="Unassembled WGS sequence"/>
</dbReference>